<sequence length="126" mass="15008">MSKANVPDSWKTEKFRKSVVDKINEELQKYNLKRSDHGNHIEEAFFSKTYTKTQYLGYVAKILISIRNMVCIQDAWLENQVKEILSRPPPKLRKILTPEEMAKHNMELMRLRTKIEENFKLRPKKS</sequence>
<comment type="function">
    <text evidence="2">Component of the Mediator complex, a coactivator involved in the regulated transcription of nearly all RNA polymerase II-dependent genes. Mediator functions as a bridge to convey information from gene-specific regulatory proteins to the basal RNA polymerase II transcription machinery. Mediator is recruited to promoters by direct interactions with regulatory proteins and serves as a scaffold for the assembly of a functional preinitiation complex with RNA polymerase II and the general transcription factors.</text>
</comment>
<dbReference type="GO" id="GO:0003712">
    <property type="term" value="F:transcription coregulator activity"/>
    <property type="evidence" value="ECO:0007669"/>
    <property type="project" value="InterPro"/>
</dbReference>
<evidence type="ECO:0000256" key="2">
    <source>
        <dbReference type="RuleBase" id="RU364148"/>
    </source>
</evidence>
<name>A0A9N9QNQ6_9CUCU</name>
<organism evidence="4 5">
    <name type="scientific">Ceutorhynchus assimilis</name>
    <name type="common">cabbage seed weevil</name>
    <dbReference type="NCBI Taxonomy" id="467358"/>
    <lineage>
        <taxon>Eukaryota</taxon>
        <taxon>Metazoa</taxon>
        <taxon>Ecdysozoa</taxon>
        <taxon>Arthropoda</taxon>
        <taxon>Hexapoda</taxon>
        <taxon>Insecta</taxon>
        <taxon>Pterygota</taxon>
        <taxon>Neoptera</taxon>
        <taxon>Endopterygota</taxon>
        <taxon>Coleoptera</taxon>
        <taxon>Polyphaga</taxon>
        <taxon>Cucujiformia</taxon>
        <taxon>Curculionidae</taxon>
        <taxon>Ceutorhynchinae</taxon>
        <taxon>Ceutorhynchus</taxon>
    </lineage>
</organism>
<dbReference type="GO" id="GO:0006355">
    <property type="term" value="P:regulation of DNA-templated transcription"/>
    <property type="evidence" value="ECO:0007669"/>
    <property type="project" value="InterPro"/>
</dbReference>
<feature type="domain" description="Mediator of RNA polymerase II transcription subunit 15 N-terminal" evidence="3">
    <location>
        <begin position="8"/>
        <end position="69"/>
    </location>
</feature>
<comment type="subcellular location">
    <subcellularLocation>
        <location evidence="2">Nucleus</location>
    </subcellularLocation>
</comment>
<protein>
    <recommendedName>
        <fullName evidence="2">Mediator of RNA polymerase II transcription subunit 15</fullName>
    </recommendedName>
    <alternativeName>
        <fullName evidence="2">Mediator complex subunit 15</fullName>
    </alternativeName>
</protein>
<dbReference type="OrthoDB" id="10055322at2759"/>
<evidence type="ECO:0000256" key="1">
    <source>
        <dbReference type="ARBA" id="ARBA00023242"/>
    </source>
</evidence>
<dbReference type="GO" id="GO:0005634">
    <property type="term" value="C:nucleus"/>
    <property type="evidence" value="ECO:0007669"/>
    <property type="project" value="UniProtKB-SubCell"/>
</dbReference>
<evidence type="ECO:0000313" key="5">
    <source>
        <dbReference type="Proteomes" id="UP001152799"/>
    </source>
</evidence>
<dbReference type="AlphaFoldDB" id="A0A9N9QNQ6"/>
<keyword evidence="5" id="KW-1185">Reference proteome</keyword>
<evidence type="ECO:0000259" key="3">
    <source>
        <dbReference type="Pfam" id="PF09606"/>
    </source>
</evidence>
<dbReference type="Proteomes" id="UP001152799">
    <property type="component" value="Chromosome 3"/>
</dbReference>
<dbReference type="InterPro" id="IPR019087">
    <property type="entry name" value="Med15_N"/>
</dbReference>
<comment type="subunit">
    <text evidence="2">Component of the Mediator complex.</text>
</comment>
<reference evidence="4" key="1">
    <citation type="submission" date="2022-01" db="EMBL/GenBank/DDBJ databases">
        <authorList>
            <person name="King R."/>
        </authorList>
    </citation>
    <scope>NUCLEOTIDE SEQUENCE</scope>
</reference>
<keyword evidence="2" id="KW-0010">Activator</keyword>
<evidence type="ECO:0000313" key="4">
    <source>
        <dbReference type="EMBL" id="CAG9766888.1"/>
    </source>
</evidence>
<dbReference type="EMBL" id="OU892279">
    <property type="protein sequence ID" value="CAG9766888.1"/>
    <property type="molecule type" value="Genomic_DNA"/>
</dbReference>
<keyword evidence="2" id="KW-0805">Transcription regulation</keyword>
<dbReference type="InterPro" id="IPR036529">
    <property type="entry name" value="KIX_dom_sf"/>
</dbReference>
<accession>A0A9N9QNQ6</accession>
<proteinExistence type="inferred from homology"/>
<comment type="similarity">
    <text evidence="2">Belongs to the Mediator complex subunit 15 family.</text>
</comment>
<dbReference type="Pfam" id="PF09606">
    <property type="entry name" value="Med15_N"/>
    <property type="match status" value="1"/>
</dbReference>
<keyword evidence="2" id="KW-0804">Transcription</keyword>
<keyword evidence="1 2" id="KW-0539">Nucleus</keyword>
<dbReference type="Gene3D" id="1.10.246.20">
    <property type="entry name" value="Coactivator CBP, KIX domain"/>
    <property type="match status" value="1"/>
</dbReference>
<gene>
    <name evidence="2" type="primary">MED15</name>
    <name evidence="4" type="ORF">CEUTPL_LOCUS7459</name>
</gene>